<organism evidence="2 3">
    <name type="scientific">Fusarium mangiferae</name>
    <name type="common">Mango malformation disease fungus</name>
    <dbReference type="NCBI Taxonomy" id="192010"/>
    <lineage>
        <taxon>Eukaryota</taxon>
        <taxon>Fungi</taxon>
        <taxon>Dikarya</taxon>
        <taxon>Ascomycota</taxon>
        <taxon>Pezizomycotina</taxon>
        <taxon>Sordariomycetes</taxon>
        <taxon>Hypocreomycetidae</taxon>
        <taxon>Hypocreales</taxon>
        <taxon>Nectriaceae</taxon>
        <taxon>Fusarium</taxon>
        <taxon>Fusarium fujikuroi species complex</taxon>
    </lineage>
</organism>
<gene>
    <name evidence="2" type="ORF">FMAN_11664</name>
</gene>
<feature type="region of interest" description="Disordered" evidence="1">
    <location>
        <begin position="115"/>
        <end position="148"/>
    </location>
</feature>
<evidence type="ECO:0000313" key="3">
    <source>
        <dbReference type="Proteomes" id="UP000184255"/>
    </source>
</evidence>
<sequence>MTCTHSQKRKAEETEPQDQAPTYTRRRTKIVLVKGGKRPKVARDDDDRLTVPAPPATVYRHSKLKKVIIRNKSSKNQSMYPMVIPVVFRGVQALEPDEKPIPFNFRCVIRSKYPDTERSIPPTQQPSPGAFETNRIAPTLVKAGELRA</sequence>
<dbReference type="EMBL" id="FCQH01000008">
    <property type="protein sequence ID" value="CVK97669.1"/>
    <property type="molecule type" value="Genomic_DNA"/>
</dbReference>
<evidence type="ECO:0000313" key="2">
    <source>
        <dbReference type="EMBL" id="CVK97669.1"/>
    </source>
</evidence>
<feature type="region of interest" description="Disordered" evidence="1">
    <location>
        <begin position="1"/>
        <end position="29"/>
    </location>
</feature>
<name>A0A1L7TID1_FUSMA</name>
<protein>
    <submittedName>
        <fullName evidence="2">Uncharacterized protein</fullName>
    </submittedName>
</protein>
<accession>A0A1L7TID1</accession>
<reference evidence="3" key="1">
    <citation type="journal article" date="2016" name="Genome Biol. Evol.">
        <title>Comparative 'omics' of the Fusarium fujikuroi species complex highlights differences in genetic potential and metabolite synthesis.</title>
        <authorList>
            <person name="Niehaus E.-M."/>
            <person name="Muensterkoetter M."/>
            <person name="Proctor R.H."/>
            <person name="Brown D.W."/>
            <person name="Sharon A."/>
            <person name="Idan Y."/>
            <person name="Oren-Young L."/>
            <person name="Sieber C.M."/>
            <person name="Novak O."/>
            <person name="Pencik A."/>
            <person name="Tarkowska D."/>
            <person name="Hromadova K."/>
            <person name="Freeman S."/>
            <person name="Maymon M."/>
            <person name="Elazar M."/>
            <person name="Youssef S.A."/>
            <person name="El-Shabrawy E.S.M."/>
            <person name="Shalaby A.B.A."/>
            <person name="Houterman P."/>
            <person name="Brock N.L."/>
            <person name="Burkhardt I."/>
            <person name="Tsavkelova E.A."/>
            <person name="Dickschat J.S."/>
            <person name="Galuszka P."/>
            <person name="Gueldener U."/>
            <person name="Tudzynski B."/>
        </authorList>
    </citation>
    <scope>NUCLEOTIDE SEQUENCE [LARGE SCALE GENOMIC DNA]</scope>
    <source>
        <strain evidence="3">MRC7560</strain>
    </source>
</reference>
<proteinExistence type="predicted"/>
<comment type="caution">
    <text evidence="2">The sequence shown here is derived from an EMBL/GenBank/DDBJ whole genome shotgun (WGS) entry which is preliminary data.</text>
</comment>
<dbReference type="RefSeq" id="XP_041684763.1">
    <property type="nucleotide sequence ID" value="XM_041834505.1"/>
</dbReference>
<dbReference type="AlphaFoldDB" id="A0A1L7TID1"/>
<evidence type="ECO:0000256" key="1">
    <source>
        <dbReference type="SAM" id="MobiDB-lite"/>
    </source>
</evidence>
<dbReference type="VEuPathDB" id="FungiDB:FMAN_11664"/>
<dbReference type="Proteomes" id="UP000184255">
    <property type="component" value="Unassembled WGS sequence"/>
</dbReference>
<dbReference type="GeneID" id="65090915"/>
<keyword evidence="3" id="KW-1185">Reference proteome</keyword>